<evidence type="ECO:0000313" key="2">
    <source>
        <dbReference type="EMBL" id="CAE7454011.1"/>
    </source>
</evidence>
<proteinExistence type="predicted"/>
<reference evidence="2" key="1">
    <citation type="submission" date="2021-02" db="EMBL/GenBank/DDBJ databases">
        <authorList>
            <person name="Dougan E. K."/>
            <person name="Rhodes N."/>
            <person name="Thang M."/>
            <person name="Chan C."/>
        </authorList>
    </citation>
    <scope>NUCLEOTIDE SEQUENCE</scope>
</reference>
<dbReference type="OrthoDB" id="10355573at2759"/>
<name>A0A812RUD4_9DINO</name>
<gene>
    <name evidence="2" type="ORF">SNAT2548_LOCUS24933</name>
</gene>
<feature type="chain" id="PRO_5032770469" evidence="1">
    <location>
        <begin position="16"/>
        <end position="232"/>
    </location>
</feature>
<evidence type="ECO:0000313" key="3">
    <source>
        <dbReference type="Proteomes" id="UP000604046"/>
    </source>
</evidence>
<dbReference type="EMBL" id="CAJNDS010002374">
    <property type="protein sequence ID" value="CAE7454011.1"/>
    <property type="molecule type" value="Genomic_DNA"/>
</dbReference>
<dbReference type="Proteomes" id="UP000604046">
    <property type="component" value="Unassembled WGS sequence"/>
</dbReference>
<protein>
    <submittedName>
        <fullName evidence="2">Uncharacterized protein</fullName>
    </submittedName>
</protein>
<keyword evidence="1" id="KW-0732">Signal</keyword>
<keyword evidence="3" id="KW-1185">Reference proteome</keyword>
<organism evidence="2 3">
    <name type="scientific">Symbiodinium natans</name>
    <dbReference type="NCBI Taxonomy" id="878477"/>
    <lineage>
        <taxon>Eukaryota</taxon>
        <taxon>Sar</taxon>
        <taxon>Alveolata</taxon>
        <taxon>Dinophyceae</taxon>
        <taxon>Suessiales</taxon>
        <taxon>Symbiodiniaceae</taxon>
        <taxon>Symbiodinium</taxon>
    </lineage>
</organism>
<evidence type="ECO:0000256" key="1">
    <source>
        <dbReference type="SAM" id="SignalP"/>
    </source>
</evidence>
<dbReference type="AlphaFoldDB" id="A0A812RUD4"/>
<comment type="caution">
    <text evidence="2">The sequence shown here is derived from an EMBL/GenBank/DDBJ whole genome shotgun (WGS) entry which is preliminary data.</text>
</comment>
<feature type="signal peptide" evidence="1">
    <location>
        <begin position="1"/>
        <end position="15"/>
    </location>
</feature>
<sequence length="232" mass="24924">MAWLWWLLWLALAQGQDSIDCDELEPEALELSLLQLGQRLGRVATAGAVEPVHPQQEPKDTSCTGAFHVCTLAERHTCAYIPGCHWHRETAYGGWCTENGAKASEGSKEAKEAKGAKSAKSAKGAKGAKAKSPHCATMDGPRCAAEPACRWEKSWIDAGCRGDGSRWQNPGCSFTNDAEACMFMPGCNWRGRSSYGGWCSSKGDSNEAGKACAFETTQSACTQHGCIWTVSA</sequence>
<accession>A0A812RUD4</accession>